<dbReference type="GO" id="GO:0036199">
    <property type="term" value="F:cholest-4-en-3-one 26-monooxygenase activity"/>
    <property type="evidence" value="ECO:0007669"/>
    <property type="project" value="TreeGrafter"/>
</dbReference>
<organism evidence="4 5">
    <name type="scientific">Streptomyces europaeiscabiei</name>
    <dbReference type="NCBI Taxonomy" id="146819"/>
    <lineage>
        <taxon>Bacteria</taxon>
        <taxon>Bacillati</taxon>
        <taxon>Actinomycetota</taxon>
        <taxon>Actinomycetes</taxon>
        <taxon>Kitasatosporales</taxon>
        <taxon>Streptomycetaceae</taxon>
        <taxon>Streptomyces</taxon>
    </lineage>
</organism>
<dbReference type="InterPro" id="IPR036396">
    <property type="entry name" value="Cyt_P450_sf"/>
</dbReference>
<dbReference type="PANTHER" id="PTHR46696:SF6">
    <property type="entry name" value="P450, PUTATIVE (EUROFUNG)-RELATED"/>
    <property type="match status" value="1"/>
</dbReference>
<dbReference type="Pfam" id="PF00067">
    <property type="entry name" value="p450"/>
    <property type="match status" value="1"/>
</dbReference>
<dbReference type="SUPFAM" id="SSF48264">
    <property type="entry name" value="Cytochrome P450"/>
    <property type="match status" value="1"/>
</dbReference>
<dbReference type="PROSITE" id="PS00086">
    <property type="entry name" value="CYTOCHROME_P450"/>
    <property type="match status" value="1"/>
</dbReference>
<dbReference type="GO" id="GO:0006707">
    <property type="term" value="P:cholesterol catabolic process"/>
    <property type="evidence" value="ECO:0007669"/>
    <property type="project" value="TreeGrafter"/>
</dbReference>
<evidence type="ECO:0000256" key="2">
    <source>
        <dbReference type="RuleBase" id="RU000461"/>
    </source>
</evidence>
<keyword evidence="2" id="KW-0479">Metal-binding</keyword>
<feature type="compositionally biased region" description="Basic and acidic residues" evidence="3">
    <location>
        <begin position="140"/>
        <end position="157"/>
    </location>
</feature>
<protein>
    <submittedName>
        <fullName evidence="4">Cytochrome P450</fullName>
    </submittedName>
</protein>
<dbReference type="AlphaFoldDB" id="A0AAJ2UL20"/>
<reference evidence="4" key="1">
    <citation type="journal article" date="2023" name="Microb. Genom.">
        <title>Mesoterricola silvestris gen. nov., sp. nov., Mesoterricola sediminis sp. nov., Geothrix oryzae sp. nov., Geothrix edaphica sp. nov., Geothrix rubra sp. nov., and Geothrix limicola sp. nov., six novel members of Acidobacteriota isolated from soils.</title>
        <authorList>
            <person name="Weisberg A.J."/>
            <person name="Pearce E."/>
            <person name="Kramer C.G."/>
            <person name="Chang J.H."/>
            <person name="Clarke C.R."/>
        </authorList>
    </citation>
    <scope>NUCLEOTIDE SEQUENCE</scope>
    <source>
        <strain evidence="4">ND06-05F</strain>
    </source>
</reference>
<dbReference type="RefSeq" id="WP_319690787.1">
    <property type="nucleotide sequence ID" value="NZ_JARAWN010000044.1"/>
</dbReference>
<proteinExistence type="inferred from homology"/>
<dbReference type="GO" id="GO:0008395">
    <property type="term" value="F:steroid hydroxylase activity"/>
    <property type="evidence" value="ECO:0007669"/>
    <property type="project" value="TreeGrafter"/>
</dbReference>
<evidence type="ECO:0000256" key="1">
    <source>
        <dbReference type="ARBA" id="ARBA00010617"/>
    </source>
</evidence>
<comment type="caution">
    <text evidence="4">The sequence shown here is derived from an EMBL/GenBank/DDBJ whole genome shotgun (WGS) entry which is preliminary data.</text>
</comment>
<feature type="region of interest" description="Disordered" evidence="3">
    <location>
        <begin position="132"/>
        <end position="157"/>
    </location>
</feature>
<evidence type="ECO:0000256" key="3">
    <source>
        <dbReference type="SAM" id="MobiDB-lite"/>
    </source>
</evidence>
<dbReference type="Gene3D" id="1.10.630.10">
    <property type="entry name" value="Cytochrome P450"/>
    <property type="match status" value="1"/>
</dbReference>
<name>A0AAJ2UL20_9ACTN</name>
<comment type="similarity">
    <text evidence="1 2">Belongs to the cytochrome P450 family.</text>
</comment>
<dbReference type="GO" id="GO:0005506">
    <property type="term" value="F:iron ion binding"/>
    <property type="evidence" value="ECO:0007669"/>
    <property type="project" value="InterPro"/>
</dbReference>
<sequence length="432" mass="46689">MDPELHGRLDELQRDPYPHYARARAAEGLTYVSELDSWLVARDADVREVLRRPEDFSSANALRPDVMPAPAALAVLGGGFGGRPVVVTADGTLHQELRAPIVRGLSPARVAAALPYAAERAAALVDGFVKNGEEGSGGDGRSEADGEDGKGKGDEGGRVELMSAYAGRLPGEVIGHLVGFDPDDVPALVRGGRRAEQLLFRPMTEAEQIAAAEDVVATAHRLDAFVRARHADPREDLGTELITSVAGADADELTLDQRHQVVAHLQNLLIAGHLTTTALIGTTLLHLLRDRPQWELLCAEPERIPAAVEEVARYDTALQGFRRVTTRPVTLAGTELPAGAPVFLAFGSANRDGSRHPNPDDFDITRPTGSRHLSFGLGTHTCPGSHLAREQLRITLEQLTSRLPGLRLAEGQRITMRPTLIHRSPERLELVW</sequence>
<keyword evidence="2" id="KW-0408">Iron</keyword>
<evidence type="ECO:0000313" key="4">
    <source>
        <dbReference type="EMBL" id="MDX3130186.1"/>
    </source>
</evidence>
<dbReference type="Proteomes" id="UP001273589">
    <property type="component" value="Unassembled WGS sequence"/>
</dbReference>
<dbReference type="GO" id="GO:0020037">
    <property type="term" value="F:heme binding"/>
    <property type="evidence" value="ECO:0007669"/>
    <property type="project" value="InterPro"/>
</dbReference>
<dbReference type="EMBL" id="JARAWN010000044">
    <property type="protein sequence ID" value="MDX3130186.1"/>
    <property type="molecule type" value="Genomic_DNA"/>
</dbReference>
<keyword evidence="2" id="KW-0560">Oxidoreductase</keyword>
<gene>
    <name evidence="4" type="ORF">PV367_10375</name>
</gene>
<evidence type="ECO:0000313" key="5">
    <source>
        <dbReference type="Proteomes" id="UP001273589"/>
    </source>
</evidence>
<keyword evidence="2" id="KW-0503">Monooxygenase</keyword>
<dbReference type="PANTHER" id="PTHR46696">
    <property type="entry name" value="P450, PUTATIVE (EUROFUNG)-RELATED"/>
    <property type="match status" value="1"/>
</dbReference>
<dbReference type="InterPro" id="IPR001128">
    <property type="entry name" value="Cyt_P450"/>
</dbReference>
<accession>A0AAJ2UL20</accession>
<dbReference type="InterPro" id="IPR017972">
    <property type="entry name" value="Cyt_P450_CS"/>
</dbReference>
<keyword evidence="2" id="KW-0349">Heme</keyword>